<name>A0A1A3GZ49_MYCMU</name>
<dbReference type="AlphaFoldDB" id="A0A1A3GZ49"/>
<dbReference type="RefSeq" id="WP_064981574.1">
    <property type="nucleotide sequence ID" value="NZ_LZLC01000134.1"/>
</dbReference>
<evidence type="ECO:0008006" key="4">
    <source>
        <dbReference type="Google" id="ProtNLM"/>
    </source>
</evidence>
<comment type="caution">
    <text evidence="2">The sequence shown here is derived from an EMBL/GenBank/DDBJ whole genome shotgun (WGS) entry which is preliminary data.</text>
</comment>
<reference evidence="2 3" key="1">
    <citation type="submission" date="2016-06" db="EMBL/GenBank/DDBJ databases">
        <authorList>
            <person name="Kjaerup R.B."/>
            <person name="Dalgaard T.S."/>
            <person name="Juul-Madsen H.R."/>
        </authorList>
    </citation>
    <scope>NUCLEOTIDE SEQUENCE [LARGE SCALE GENOMIC DNA]</scope>
    <source>
        <strain evidence="2 3">1127319.6</strain>
    </source>
</reference>
<evidence type="ECO:0000313" key="2">
    <source>
        <dbReference type="EMBL" id="OBJ41317.1"/>
    </source>
</evidence>
<sequence>MTVDLDTGYDTSPIVAPDGAFTIGGGAVVKYDGLGGIQAPMSNFGQTGSEDAIKGLFQLPSFNLGNAIDVLGQALSQLPLEALKLLGQLVPDWLEEDILDIGTAVSKILGALNPSKIPLTLEGFTAWLTNTFNTVSTELRQIFEIVAGWVVTPITAAVQGFKDWWAHLTGQTQHLNETGGYDAGQLIGEVAKDAVEGLVDLGNNVAGAFKGFFDKWFGVTTGTGTAAEVITTVEAIKDAVINGWTVHTVTSNETNWAVPPHTLCNGIVVGGGQKGDNGTNGGSAVGKIGGLDGSFLAQPIDLTGITNLDFQVGTQGNKSYIRVANTTTPHTGTVLLASPDHGSEGGIPGEFGYAPTTSAPGRGGNGGGMGTGRDIAQQGESTAVAAGGAPGGNNGTWGTPGQPGGSVSAGATTKCGGAGGGGGGGAVQSLNVGGNGGDGGYPGGGGGAGGNCNGAPNQVGVGGAGAVGVIWVFYK</sequence>
<dbReference type="Proteomes" id="UP000093898">
    <property type="component" value="Unassembled WGS sequence"/>
</dbReference>
<protein>
    <recommendedName>
        <fullName evidence="4">Minor tail protein</fullName>
    </recommendedName>
</protein>
<evidence type="ECO:0000256" key="1">
    <source>
        <dbReference type="SAM" id="MobiDB-lite"/>
    </source>
</evidence>
<gene>
    <name evidence="2" type="ORF">A5630_23025</name>
</gene>
<accession>A0A1A3GZ49</accession>
<feature type="region of interest" description="Disordered" evidence="1">
    <location>
        <begin position="384"/>
        <end position="408"/>
    </location>
</feature>
<organism evidence="2 3">
    <name type="scientific">Mycolicibacterium mucogenicum</name>
    <name type="common">Mycobacterium mucogenicum</name>
    <dbReference type="NCBI Taxonomy" id="56689"/>
    <lineage>
        <taxon>Bacteria</taxon>
        <taxon>Bacillati</taxon>
        <taxon>Actinomycetota</taxon>
        <taxon>Actinomycetes</taxon>
        <taxon>Mycobacteriales</taxon>
        <taxon>Mycobacteriaceae</taxon>
        <taxon>Mycolicibacterium</taxon>
    </lineage>
</organism>
<evidence type="ECO:0000313" key="3">
    <source>
        <dbReference type="Proteomes" id="UP000093898"/>
    </source>
</evidence>
<proteinExistence type="predicted"/>
<dbReference type="OrthoDB" id="4753812at2"/>
<dbReference type="EMBL" id="LZLC01000134">
    <property type="protein sequence ID" value="OBJ41317.1"/>
    <property type="molecule type" value="Genomic_DNA"/>
</dbReference>